<evidence type="ECO:0000313" key="6">
    <source>
        <dbReference type="EMBL" id="MVA98395.1"/>
    </source>
</evidence>
<evidence type="ECO:0000256" key="3">
    <source>
        <dbReference type="ARBA" id="ARBA00023004"/>
    </source>
</evidence>
<dbReference type="GO" id="GO:0046872">
    <property type="term" value="F:metal ion binding"/>
    <property type="evidence" value="ECO:0007669"/>
    <property type="project" value="UniProtKB-KW"/>
</dbReference>
<evidence type="ECO:0000259" key="5">
    <source>
        <dbReference type="Pfam" id="PF00149"/>
    </source>
</evidence>
<dbReference type="Proteomes" id="UP000463224">
    <property type="component" value="Unassembled WGS sequence"/>
</dbReference>
<dbReference type="InterPro" id="IPR050884">
    <property type="entry name" value="CNP_phosphodiesterase-III"/>
</dbReference>
<proteinExistence type="inferred from homology"/>
<dbReference type="GO" id="GO:0016787">
    <property type="term" value="F:hydrolase activity"/>
    <property type="evidence" value="ECO:0007669"/>
    <property type="project" value="UniProtKB-KW"/>
</dbReference>
<dbReference type="Pfam" id="PF00149">
    <property type="entry name" value="Metallophos"/>
    <property type="match status" value="1"/>
</dbReference>
<dbReference type="RefSeq" id="WP_156713339.1">
    <property type="nucleotide sequence ID" value="NZ_WPHG01000003.1"/>
</dbReference>
<dbReference type="InterPro" id="IPR004843">
    <property type="entry name" value="Calcineurin-like_PHP"/>
</dbReference>
<keyword evidence="1" id="KW-0479">Metal-binding</keyword>
<dbReference type="EMBL" id="WPHG01000003">
    <property type="protein sequence ID" value="MVA98395.1"/>
    <property type="molecule type" value="Genomic_DNA"/>
</dbReference>
<dbReference type="SUPFAM" id="SSF56300">
    <property type="entry name" value="Metallo-dependent phosphatases"/>
    <property type="match status" value="1"/>
</dbReference>
<name>A0A844QGI8_9HYPH</name>
<dbReference type="AlphaFoldDB" id="A0A844QGI8"/>
<evidence type="ECO:0000256" key="1">
    <source>
        <dbReference type="ARBA" id="ARBA00022723"/>
    </source>
</evidence>
<accession>A0A844QGI8</accession>
<keyword evidence="7" id="KW-1185">Reference proteome</keyword>
<gene>
    <name evidence="6" type="ORF">GN330_14190</name>
</gene>
<sequence>MSDAVTFVHLTDLHAVAAPHVEGDACAANLDRLAAVMATIGKITPRPDFVVVSGDITDRGDLDSYRRVRAVVEAHGLKTLYALGNHDSRPGFYAGMLDDKAGATAPYCHDRLIGGLHVVTLDTSVAGKVAGALCEDQFAFLDAALRRHPEAAKLLVMHHAPLVAPGTGYGWESLGAADTQRLAAAIAGHPVAGIVTGHVHYDRVAIWNGVPVVTTTGLHNANDVLYRDGLRFVAGGSFALCSVRDGSLSVAFVPLASDRRELAILDAATVRGFS</sequence>
<evidence type="ECO:0000256" key="4">
    <source>
        <dbReference type="ARBA" id="ARBA00025742"/>
    </source>
</evidence>
<comment type="caution">
    <text evidence="6">The sequence shown here is derived from an EMBL/GenBank/DDBJ whole genome shotgun (WGS) entry which is preliminary data.</text>
</comment>
<dbReference type="InterPro" id="IPR029052">
    <property type="entry name" value="Metallo-depent_PP-like"/>
</dbReference>
<dbReference type="PANTHER" id="PTHR42988">
    <property type="entry name" value="PHOSPHOHYDROLASE"/>
    <property type="match status" value="1"/>
</dbReference>
<feature type="domain" description="Calcineurin-like phosphoesterase" evidence="5">
    <location>
        <begin position="6"/>
        <end position="201"/>
    </location>
</feature>
<evidence type="ECO:0000256" key="2">
    <source>
        <dbReference type="ARBA" id="ARBA00022801"/>
    </source>
</evidence>
<keyword evidence="3" id="KW-0408">Iron</keyword>
<dbReference type="Gene3D" id="3.60.21.10">
    <property type="match status" value="1"/>
</dbReference>
<organism evidence="6 7">
    <name type="scientific">Nitratireductor arenosus</name>
    <dbReference type="NCBI Taxonomy" id="2682096"/>
    <lineage>
        <taxon>Bacteria</taxon>
        <taxon>Pseudomonadati</taxon>
        <taxon>Pseudomonadota</taxon>
        <taxon>Alphaproteobacteria</taxon>
        <taxon>Hyphomicrobiales</taxon>
        <taxon>Phyllobacteriaceae</taxon>
        <taxon>Nitratireductor</taxon>
    </lineage>
</organism>
<evidence type="ECO:0000313" key="7">
    <source>
        <dbReference type="Proteomes" id="UP000463224"/>
    </source>
</evidence>
<reference evidence="6 7" key="1">
    <citation type="submission" date="2019-12" db="EMBL/GenBank/DDBJ databases">
        <title>Nitratireductor arenosus sp. nov., Isolated from sea sand, Jeju island, South Korea.</title>
        <authorList>
            <person name="Kim W."/>
        </authorList>
    </citation>
    <scope>NUCLEOTIDE SEQUENCE [LARGE SCALE GENOMIC DNA]</scope>
    <source>
        <strain evidence="6 7">CAU 1489</strain>
    </source>
</reference>
<comment type="similarity">
    <text evidence="4">Belongs to the cyclic nucleotide phosphodiesterase class-III family.</text>
</comment>
<dbReference type="PANTHER" id="PTHR42988:SF2">
    <property type="entry name" value="CYCLIC NUCLEOTIDE PHOSPHODIESTERASE CBUA0032-RELATED"/>
    <property type="match status" value="1"/>
</dbReference>
<keyword evidence="2" id="KW-0378">Hydrolase</keyword>
<protein>
    <submittedName>
        <fullName evidence="6">Phosphodiesterase</fullName>
    </submittedName>
</protein>